<keyword evidence="2" id="KW-1185">Reference proteome</keyword>
<accession>A0A161SK07</accession>
<dbReference type="OrthoDB" id="345086at2"/>
<dbReference type="InterPro" id="IPR008775">
    <property type="entry name" value="Phytyl_CoA_dOase-like"/>
</dbReference>
<sequence>MQNDFELNSYLYIPNFFTEEELKQIEPILEKFHQQWLNEFDQYFKEGLINSHSLTSSTYLTKEERFQLFQFITAKKLIDIVTTIFPNKAKFLNTQLFFDPYNKEQKNYWHRDIQYTGLSIEEQKESIKTQNVVHFRIPLKKEEGIELIPGTHRQWDLPIEEETRLSINDRKPNDVLERGKTISLNRGDLLLFSANSIHRGLYGYERFSFDIIYCDDIPEFNAFIDPKNQPNKQELTLLDNRVF</sequence>
<organism evidence="1 2">
    <name type="scientific">Myroides marinus</name>
    <dbReference type="NCBI Taxonomy" id="703342"/>
    <lineage>
        <taxon>Bacteria</taxon>
        <taxon>Pseudomonadati</taxon>
        <taxon>Bacteroidota</taxon>
        <taxon>Flavobacteriia</taxon>
        <taxon>Flavobacteriales</taxon>
        <taxon>Flavobacteriaceae</taxon>
        <taxon>Myroides</taxon>
    </lineage>
</organism>
<reference evidence="1 2" key="1">
    <citation type="submission" date="2016-01" db="EMBL/GenBank/DDBJ databases">
        <title>Whole genome sequencing of Myroides marinus L41.</title>
        <authorList>
            <person name="Hong K.W."/>
        </authorList>
    </citation>
    <scope>NUCLEOTIDE SEQUENCE [LARGE SCALE GENOMIC DNA]</scope>
    <source>
        <strain evidence="1 2">L41</strain>
    </source>
</reference>
<protein>
    <submittedName>
        <fullName evidence="1">Phytanoyl-CoA dioxygenase</fullName>
    </submittedName>
</protein>
<keyword evidence="1" id="KW-0223">Dioxygenase</keyword>
<proteinExistence type="predicted"/>
<dbReference type="GO" id="GO:0016706">
    <property type="term" value="F:2-oxoglutarate-dependent dioxygenase activity"/>
    <property type="evidence" value="ECO:0007669"/>
    <property type="project" value="UniProtKB-ARBA"/>
</dbReference>
<gene>
    <name evidence="1" type="ORF">AV926_07290</name>
</gene>
<dbReference type="Gene3D" id="2.60.120.620">
    <property type="entry name" value="q2cbj1_9rhob like domain"/>
    <property type="match status" value="1"/>
</dbReference>
<evidence type="ECO:0000313" key="2">
    <source>
        <dbReference type="Proteomes" id="UP000076630"/>
    </source>
</evidence>
<dbReference type="AlphaFoldDB" id="A0A161SK07"/>
<dbReference type="EMBL" id="LQNU01000047">
    <property type="protein sequence ID" value="KZE82255.1"/>
    <property type="molecule type" value="Genomic_DNA"/>
</dbReference>
<dbReference type="Pfam" id="PF05721">
    <property type="entry name" value="PhyH"/>
    <property type="match status" value="1"/>
</dbReference>
<keyword evidence="1" id="KW-0560">Oxidoreductase</keyword>
<dbReference type="SUPFAM" id="SSF51197">
    <property type="entry name" value="Clavaminate synthase-like"/>
    <property type="match status" value="1"/>
</dbReference>
<name>A0A161SK07_9FLAO</name>
<dbReference type="Proteomes" id="UP000076630">
    <property type="component" value="Unassembled WGS sequence"/>
</dbReference>
<comment type="caution">
    <text evidence="1">The sequence shown here is derived from an EMBL/GenBank/DDBJ whole genome shotgun (WGS) entry which is preliminary data.</text>
</comment>
<evidence type="ECO:0000313" key="1">
    <source>
        <dbReference type="EMBL" id="KZE82255.1"/>
    </source>
</evidence>
<dbReference type="RefSeq" id="WP_038987087.1">
    <property type="nucleotide sequence ID" value="NZ_JACAJP010000009.1"/>
</dbReference>